<dbReference type="InterPro" id="IPR050603">
    <property type="entry name" value="MYST_HAT"/>
</dbReference>
<protein>
    <recommendedName>
        <fullName evidence="3">histone acetyltransferase</fullName>
        <ecNumber evidence="3">2.3.1.48</ecNumber>
    </recommendedName>
</protein>
<dbReference type="InterPro" id="IPR002717">
    <property type="entry name" value="HAT_MYST-type"/>
</dbReference>
<evidence type="ECO:0000256" key="3">
    <source>
        <dbReference type="ARBA" id="ARBA00013184"/>
    </source>
</evidence>
<dbReference type="GO" id="GO:0006355">
    <property type="term" value="P:regulation of DNA-templated transcription"/>
    <property type="evidence" value="ECO:0007669"/>
    <property type="project" value="InterPro"/>
</dbReference>
<comment type="subcellular location">
    <subcellularLocation>
        <location evidence="1">Nucleus</location>
    </subcellularLocation>
</comment>
<keyword evidence="6" id="KW-0863">Zinc-finger</keyword>
<dbReference type="InterPro" id="IPR016181">
    <property type="entry name" value="Acyl_CoA_acyltransferase"/>
</dbReference>
<accession>A0AAV5QPS0</accession>
<keyword evidence="8" id="KW-0007">Acetylation</keyword>
<comment type="caution">
    <text evidence="15">The sequence shown here is derived from an EMBL/GenBank/DDBJ whole genome shotgun (WGS) entry which is preliminary data.</text>
</comment>
<dbReference type="Gene3D" id="3.40.630.30">
    <property type="match status" value="1"/>
</dbReference>
<dbReference type="GO" id="GO:0046972">
    <property type="term" value="F:histone H4K16 acetyltransferase activity"/>
    <property type="evidence" value="ECO:0007669"/>
    <property type="project" value="TreeGrafter"/>
</dbReference>
<dbReference type="RefSeq" id="XP_064853725.1">
    <property type="nucleotide sequence ID" value="XM_064997653.1"/>
</dbReference>
<dbReference type="PROSITE" id="PS51726">
    <property type="entry name" value="MYST_HAT"/>
    <property type="match status" value="1"/>
</dbReference>
<evidence type="ECO:0000256" key="10">
    <source>
        <dbReference type="ARBA" id="ARBA00023163"/>
    </source>
</evidence>
<evidence type="ECO:0000256" key="5">
    <source>
        <dbReference type="ARBA" id="ARBA00022723"/>
    </source>
</evidence>
<keyword evidence="12" id="KW-0012">Acyltransferase</keyword>
<dbReference type="GO" id="GO:0035267">
    <property type="term" value="C:NuA4 histone acetyltransferase complex"/>
    <property type="evidence" value="ECO:0007669"/>
    <property type="project" value="TreeGrafter"/>
</dbReference>
<evidence type="ECO:0000256" key="11">
    <source>
        <dbReference type="ARBA" id="ARBA00023242"/>
    </source>
</evidence>
<name>A0AAV5QPS0_9ASCO</name>
<dbReference type="EC" id="2.3.1.48" evidence="3"/>
<dbReference type="SUPFAM" id="SSF55729">
    <property type="entry name" value="Acyl-CoA N-acyltransferases (Nat)"/>
    <property type="match status" value="1"/>
</dbReference>
<dbReference type="GO" id="GO:0008270">
    <property type="term" value="F:zinc ion binding"/>
    <property type="evidence" value="ECO:0007669"/>
    <property type="project" value="UniProtKB-KW"/>
</dbReference>
<evidence type="ECO:0000256" key="4">
    <source>
        <dbReference type="ARBA" id="ARBA00022679"/>
    </source>
</evidence>
<evidence type="ECO:0000256" key="12">
    <source>
        <dbReference type="ARBA" id="ARBA00023315"/>
    </source>
</evidence>
<dbReference type="Gene3D" id="1.10.10.10">
    <property type="entry name" value="Winged helix-like DNA-binding domain superfamily/Winged helix DNA-binding domain"/>
    <property type="match status" value="1"/>
</dbReference>
<dbReference type="GeneID" id="90074704"/>
<keyword evidence="5" id="KW-0479">Metal-binding</keyword>
<evidence type="ECO:0000313" key="16">
    <source>
        <dbReference type="Proteomes" id="UP001360560"/>
    </source>
</evidence>
<proteinExistence type="inferred from homology"/>
<comment type="similarity">
    <text evidence="2">Belongs to the MYST (SAS/MOZ) family.</text>
</comment>
<evidence type="ECO:0000256" key="7">
    <source>
        <dbReference type="ARBA" id="ARBA00022833"/>
    </source>
</evidence>
<evidence type="ECO:0000259" key="14">
    <source>
        <dbReference type="PROSITE" id="PS51726"/>
    </source>
</evidence>
<dbReference type="PANTHER" id="PTHR10615">
    <property type="entry name" value="HISTONE ACETYLTRANSFERASE"/>
    <property type="match status" value="1"/>
</dbReference>
<sequence>MNENFYGVLETRNIDRVQVGDLEYQTWYGNSLYFGNDCKTLGYKYSHLDSRLKKVVKKQPSDIWLDKLYVCGHCFKYTDESESMEEHRQCCKYATKQPGRVKYKDSQYTIRKVKGSRHELFTQCLCLFAKLFLDSKSIFFSVENFDFYVVYGEVDGRPTPMGYFSKEILQCFDENNLGCICVFPPYQNRKLGTLLISFSYELSRYQGIISGPEHPLSTFGKVSYINFWSKYLAHEFLYGRFRYIENITIDEIARYTGFRQEDVVTALESMHALRKVPLQDSPGDSNKFSLLVSKTAMEQWVTGKNVNLESLRIFDDHAVIFE</sequence>
<keyword evidence="4" id="KW-0808">Transferase</keyword>
<evidence type="ECO:0000256" key="8">
    <source>
        <dbReference type="ARBA" id="ARBA00022990"/>
    </source>
</evidence>
<evidence type="ECO:0000256" key="13">
    <source>
        <dbReference type="PIRSR" id="PIRSR602717-51"/>
    </source>
</evidence>
<keyword evidence="7" id="KW-0862">Zinc</keyword>
<evidence type="ECO:0000256" key="1">
    <source>
        <dbReference type="ARBA" id="ARBA00004123"/>
    </source>
</evidence>
<evidence type="ECO:0000256" key="6">
    <source>
        <dbReference type="ARBA" id="ARBA00022771"/>
    </source>
</evidence>
<dbReference type="InterPro" id="IPR036388">
    <property type="entry name" value="WH-like_DNA-bd_sf"/>
</dbReference>
<keyword evidence="9" id="KW-0805">Transcription regulation</keyword>
<feature type="domain" description="MYST-type HAT" evidence="14">
    <location>
        <begin position="9"/>
        <end position="302"/>
    </location>
</feature>
<keyword evidence="11" id="KW-0539">Nucleus</keyword>
<dbReference type="AlphaFoldDB" id="A0AAV5QPS0"/>
<dbReference type="PANTHER" id="PTHR10615:SF219">
    <property type="entry name" value="HISTONE ACETYLTRANSFERASE KAT5"/>
    <property type="match status" value="1"/>
</dbReference>
<evidence type="ECO:0000313" key="15">
    <source>
        <dbReference type="EMBL" id="GMM36729.1"/>
    </source>
</evidence>
<keyword evidence="16" id="KW-1185">Reference proteome</keyword>
<organism evidence="15 16">
    <name type="scientific">Saccharomycopsis crataegensis</name>
    <dbReference type="NCBI Taxonomy" id="43959"/>
    <lineage>
        <taxon>Eukaryota</taxon>
        <taxon>Fungi</taxon>
        <taxon>Dikarya</taxon>
        <taxon>Ascomycota</taxon>
        <taxon>Saccharomycotina</taxon>
        <taxon>Saccharomycetes</taxon>
        <taxon>Saccharomycopsidaceae</taxon>
        <taxon>Saccharomycopsis</taxon>
    </lineage>
</organism>
<feature type="active site" description="Proton donor/acceptor" evidence="13">
    <location>
        <position position="213"/>
    </location>
</feature>
<dbReference type="EMBL" id="BTFZ01000011">
    <property type="protein sequence ID" value="GMM36729.1"/>
    <property type="molecule type" value="Genomic_DNA"/>
</dbReference>
<keyword evidence="10" id="KW-0804">Transcription</keyword>
<dbReference type="Proteomes" id="UP001360560">
    <property type="component" value="Unassembled WGS sequence"/>
</dbReference>
<dbReference type="GO" id="GO:0005634">
    <property type="term" value="C:nucleus"/>
    <property type="evidence" value="ECO:0007669"/>
    <property type="project" value="UniProtKB-SubCell"/>
</dbReference>
<reference evidence="15 16" key="1">
    <citation type="journal article" date="2023" name="Elife">
        <title>Identification of key yeast species and microbe-microbe interactions impacting larval growth of Drosophila in the wild.</title>
        <authorList>
            <person name="Mure A."/>
            <person name="Sugiura Y."/>
            <person name="Maeda R."/>
            <person name="Honda K."/>
            <person name="Sakurai N."/>
            <person name="Takahashi Y."/>
            <person name="Watada M."/>
            <person name="Katoh T."/>
            <person name="Gotoh A."/>
            <person name="Gotoh Y."/>
            <person name="Taniguchi I."/>
            <person name="Nakamura K."/>
            <person name="Hayashi T."/>
            <person name="Katayama T."/>
            <person name="Uemura T."/>
            <person name="Hattori Y."/>
        </authorList>
    </citation>
    <scope>NUCLEOTIDE SEQUENCE [LARGE SCALE GENOMIC DNA]</scope>
    <source>
        <strain evidence="15 16">SC-9</strain>
    </source>
</reference>
<evidence type="ECO:0000256" key="2">
    <source>
        <dbReference type="ARBA" id="ARBA00010107"/>
    </source>
</evidence>
<gene>
    <name evidence="15" type="ORF">DASC09_040540</name>
</gene>
<evidence type="ECO:0000256" key="9">
    <source>
        <dbReference type="ARBA" id="ARBA00023015"/>
    </source>
</evidence>
<dbReference type="Pfam" id="PF01853">
    <property type="entry name" value="MOZ_SAS"/>
    <property type="match status" value="1"/>
</dbReference>
<dbReference type="Gene3D" id="3.30.60.60">
    <property type="entry name" value="N-acetyl transferase-like"/>
    <property type="match status" value="1"/>
</dbReference>